<evidence type="ECO:0000256" key="4">
    <source>
        <dbReference type="PROSITE-ProRule" id="PRU00473"/>
    </source>
</evidence>
<evidence type="ECO:0000256" key="3">
    <source>
        <dbReference type="ARBA" id="ARBA00023237"/>
    </source>
</evidence>
<sequence length="203" mass="22361">MNTLNRAILLASLALSASTAGAVDVRQVVVPDSYGVAIEPAHAGHALVESIRDTQQKAERPIWTVTERAKPRALMPAEEALLDAEDARIAEEARHTRTTLYFDFDKTKPTGWWPLTNVIADALRIGSTITLIGYADEVGEAIYNQHLSESRAIEAARYLIRQGVKKQNIKVYGRGKRDPVSNSDSSLNRRVEVDIVKAAEKSL</sequence>
<dbReference type="InterPro" id="IPR050330">
    <property type="entry name" value="Bact_OuterMem_StrucFunc"/>
</dbReference>
<dbReference type="Proteomes" id="UP000218731">
    <property type="component" value="Plasmid pKF715B"/>
</dbReference>
<keyword evidence="3" id="KW-0998">Cell outer membrane</keyword>
<feature type="signal peptide" evidence="5">
    <location>
        <begin position="1"/>
        <end position="22"/>
    </location>
</feature>
<dbReference type="SUPFAM" id="SSF103088">
    <property type="entry name" value="OmpA-like"/>
    <property type="match status" value="1"/>
</dbReference>
<dbReference type="PRINTS" id="PR01021">
    <property type="entry name" value="OMPADOMAIN"/>
</dbReference>
<dbReference type="GO" id="GO:0009279">
    <property type="term" value="C:cell outer membrane"/>
    <property type="evidence" value="ECO:0007669"/>
    <property type="project" value="UniProtKB-SubCell"/>
</dbReference>
<reference evidence="7 8" key="1">
    <citation type="submission" date="2015-11" db="EMBL/GenBank/DDBJ databases">
        <title>Complete genome sequencing of a biphenyl-degrading bacterium, Pseudomonas putida KF715 (=NBRC110667).</title>
        <authorList>
            <person name="Suenaga H."/>
            <person name="Fujihara N."/>
            <person name="Watanabe T."/>
            <person name="Hirose J."/>
            <person name="Kimura N."/>
            <person name="Yamazoe A."/>
            <person name="Hosoyama A."/>
            <person name="Shimodaira J."/>
            <person name="Furukawa K."/>
        </authorList>
    </citation>
    <scope>NUCLEOTIDE SEQUENCE [LARGE SCALE GENOMIC DNA]</scope>
    <source>
        <strain evidence="7 8">KF715</strain>
        <plasmid evidence="8">Plasmid pkf715b dna</plasmid>
    </source>
</reference>
<keyword evidence="5" id="KW-0732">Signal</keyword>
<gene>
    <name evidence="7" type="ORF">KF715C_pB2990</name>
</gene>
<name>A0A1L7NPJ4_PSEPU</name>
<evidence type="ECO:0000256" key="1">
    <source>
        <dbReference type="ARBA" id="ARBA00004442"/>
    </source>
</evidence>
<dbReference type="PANTHER" id="PTHR30329">
    <property type="entry name" value="STATOR ELEMENT OF FLAGELLAR MOTOR COMPLEX"/>
    <property type="match status" value="1"/>
</dbReference>
<keyword evidence="7" id="KW-0614">Plasmid</keyword>
<accession>A0A1L7NPJ4</accession>
<feature type="chain" id="PRO_5009874039" description="OmpA-like domain-containing protein" evidence="5">
    <location>
        <begin position="23"/>
        <end position="203"/>
    </location>
</feature>
<dbReference type="InterPro" id="IPR006664">
    <property type="entry name" value="OMP_bac"/>
</dbReference>
<dbReference type="AlphaFoldDB" id="A0A1L7NPJ4"/>
<dbReference type="CDD" id="cd07185">
    <property type="entry name" value="OmpA_C-like"/>
    <property type="match status" value="1"/>
</dbReference>
<evidence type="ECO:0000256" key="5">
    <source>
        <dbReference type="SAM" id="SignalP"/>
    </source>
</evidence>
<proteinExistence type="predicted"/>
<dbReference type="InterPro" id="IPR036737">
    <property type="entry name" value="OmpA-like_sf"/>
</dbReference>
<evidence type="ECO:0000256" key="2">
    <source>
        <dbReference type="ARBA" id="ARBA00023136"/>
    </source>
</evidence>
<dbReference type="Gene3D" id="3.30.1330.60">
    <property type="entry name" value="OmpA-like domain"/>
    <property type="match status" value="1"/>
</dbReference>
<evidence type="ECO:0000313" key="8">
    <source>
        <dbReference type="Proteomes" id="UP000218731"/>
    </source>
</evidence>
<dbReference type="InterPro" id="IPR006665">
    <property type="entry name" value="OmpA-like"/>
</dbReference>
<organism evidence="7 8">
    <name type="scientific">Pseudomonas putida</name>
    <name type="common">Arthrobacter siderocapsulatus</name>
    <dbReference type="NCBI Taxonomy" id="303"/>
    <lineage>
        <taxon>Bacteria</taxon>
        <taxon>Pseudomonadati</taxon>
        <taxon>Pseudomonadota</taxon>
        <taxon>Gammaproteobacteria</taxon>
        <taxon>Pseudomonadales</taxon>
        <taxon>Pseudomonadaceae</taxon>
        <taxon>Pseudomonas</taxon>
    </lineage>
</organism>
<comment type="subcellular location">
    <subcellularLocation>
        <location evidence="1">Cell outer membrane</location>
    </subcellularLocation>
</comment>
<geneLocation type="plasmid" evidence="8">
    <name>pkf715b dna</name>
</geneLocation>
<dbReference type="EMBL" id="AP015031">
    <property type="protein sequence ID" value="BAW27405.1"/>
    <property type="molecule type" value="Genomic_DNA"/>
</dbReference>
<evidence type="ECO:0000259" key="6">
    <source>
        <dbReference type="PROSITE" id="PS51123"/>
    </source>
</evidence>
<feature type="domain" description="OmpA-like" evidence="6">
    <location>
        <begin position="89"/>
        <end position="199"/>
    </location>
</feature>
<evidence type="ECO:0000313" key="7">
    <source>
        <dbReference type="EMBL" id="BAW27405.1"/>
    </source>
</evidence>
<protein>
    <recommendedName>
        <fullName evidence="6">OmpA-like domain-containing protein</fullName>
    </recommendedName>
</protein>
<dbReference type="Pfam" id="PF00691">
    <property type="entry name" value="OmpA"/>
    <property type="match status" value="1"/>
</dbReference>
<dbReference type="RefSeq" id="WP_016486957.1">
    <property type="nucleotide sequence ID" value="NZ_AP015031.1"/>
</dbReference>
<dbReference type="PANTHER" id="PTHR30329:SF21">
    <property type="entry name" value="LIPOPROTEIN YIAD-RELATED"/>
    <property type="match status" value="1"/>
</dbReference>
<keyword evidence="2 4" id="KW-0472">Membrane</keyword>
<dbReference type="PROSITE" id="PS51123">
    <property type="entry name" value="OMPA_2"/>
    <property type="match status" value="1"/>
</dbReference>